<dbReference type="Gene3D" id="3.30.190.20">
    <property type="match status" value="1"/>
</dbReference>
<gene>
    <name evidence="11 13" type="primary">rplA</name>
    <name evidence="13" type="ORF">BCTU_022</name>
</gene>
<keyword evidence="14" id="KW-1185">Reference proteome</keyword>
<reference evidence="13 14" key="1">
    <citation type="journal article" date="2011" name="Appl. Environ. Microbiol.">
        <title>The genome of Buchnera aphidicola from the aphid Cinara tujafilina provides new clues about the evolutionary history of metabolic losses in bacterial endosymbionts.</title>
        <authorList>
            <person name="Lamelas A."/>
            <person name="Gosalbes M.J."/>
            <person name="Moya A."/>
            <person name="Latorre A."/>
        </authorList>
    </citation>
    <scope>NUCLEOTIDE SEQUENCE [LARGE SCALE GENOMIC DNA]</scope>
    <source>
        <strain evidence="14">Cinara tujafilina</strain>
    </source>
</reference>
<keyword evidence="8 11" id="KW-0687">Ribonucleoprotein</keyword>
<evidence type="ECO:0000256" key="11">
    <source>
        <dbReference type="HAMAP-Rule" id="MF_01318"/>
    </source>
</evidence>
<dbReference type="OrthoDB" id="9803740at2"/>
<dbReference type="GO" id="GO:0003735">
    <property type="term" value="F:structural constituent of ribosome"/>
    <property type="evidence" value="ECO:0007669"/>
    <property type="project" value="InterPro"/>
</dbReference>
<dbReference type="InterPro" id="IPR016095">
    <property type="entry name" value="Ribosomal_uL1_3-a/b-sand"/>
</dbReference>
<sequence length="229" mass="25389">MKNLSKKIKNNRQHIKTNKIYPVKEGIKLLKNLQLAKFNESIDAAFHININTKKSEQNIRGSILLPYGTGKKSKIAVFATGKNAEIAKMLNVDAVGTEELADIIKKNKTKFDVVIASPDTMNIVSKLGPILGPRGIMPNPKFGTVTENIEKSIQEAKIGKINYRNDKNGIIHSSFGKINFSTTQLYQNLKILFNAIKKSKPNQLKGIYCKKISLSSTMGPGIIIDHLSL</sequence>
<evidence type="ECO:0000256" key="8">
    <source>
        <dbReference type="ARBA" id="ARBA00023274"/>
    </source>
</evidence>
<dbReference type="InterPro" id="IPR002143">
    <property type="entry name" value="Ribosomal_uL1"/>
</dbReference>
<evidence type="ECO:0000256" key="1">
    <source>
        <dbReference type="ARBA" id="ARBA00010531"/>
    </source>
</evidence>
<dbReference type="InterPro" id="IPR005878">
    <property type="entry name" value="Ribosom_uL1_bac-type"/>
</dbReference>
<dbReference type="SUPFAM" id="SSF56808">
    <property type="entry name" value="Ribosomal protein L1"/>
    <property type="match status" value="1"/>
</dbReference>
<evidence type="ECO:0000256" key="5">
    <source>
        <dbReference type="ARBA" id="ARBA00022845"/>
    </source>
</evidence>
<evidence type="ECO:0000256" key="3">
    <source>
        <dbReference type="ARBA" id="ARBA00022555"/>
    </source>
</evidence>
<dbReference type="InterPro" id="IPR028364">
    <property type="entry name" value="Ribosomal_uL1/biogenesis"/>
</dbReference>
<comment type="subunit">
    <text evidence="11">Part of the 50S ribosomal subunit.</text>
</comment>
<dbReference type="Pfam" id="PF00687">
    <property type="entry name" value="Ribosomal_L1"/>
    <property type="match status" value="1"/>
</dbReference>
<dbReference type="PIRSF" id="PIRSF002155">
    <property type="entry name" value="Ribosomal_L1"/>
    <property type="match status" value="1"/>
</dbReference>
<organism evidence="13 14">
    <name type="scientific">Buchnera aphidicola</name>
    <name type="common">Cinara tujafilina</name>
    <dbReference type="NCBI Taxonomy" id="261317"/>
    <lineage>
        <taxon>Bacteria</taxon>
        <taxon>Pseudomonadati</taxon>
        <taxon>Pseudomonadota</taxon>
        <taxon>Gammaproteobacteria</taxon>
        <taxon>Enterobacterales</taxon>
        <taxon>Erwiniaceae</taxon>
        <taxon>Buchnera</taxon>
    </lineage>
</organism>
<protein>
    <recommendedName>
        <fullName evidence="9 11">Large ribosomal subunit protein uL1</fullName>
    </recommendedName>
</protein>
<keyword evidence="5 11" id="KW-0810">Translation regulation</keyword>
<keyword evidence="7 11" id="KW-0689">Ribosomal protein</keyword>
<dbReference type="EMBL" id="CP001817">
    <property type="protein sequence ID" value="AEH39621.1"/>
    <property type="molecule type" value="Genomic_DNA"/>
</dbReference>
<dbReference type="STRING" id="261317.BCTU_022"/>
<dbReference type="GO" id="GO:0022625">
    <property type="term" value="C:cytosolic large ribosomal subunit"/>
    <property type="evidence" value="ECO:0007669"/>
    <property type="project" value="TreeGrafter"/>
</dbReference>
<dbReference type="GO" id="GO:0019843">
    <property type="term" value="F:rRNA binding"/>
    <property type="evidence" value="ECO:0007669"/>
    <property type="project" value="UniProtKB-UniRule"/>
</dbReference>
<dbReference type="PANTHER" id="PTHR36427:SF3">
    <property type="entry name" value="LARGE RIBOSOMAL SUBUNIT PROTEIN UL1M"/>
    <property type="match status" value="1"/>
</dbReference>
<dbReference type="KEGG" id="baj:BCTU_022"/>
<dbReference type="GO" id="GO:0006412">
    <property type="term" value="P:translation"/>
    <property type="evidence" value="ECO:0007669"/>
    <property type="project" value="UniProtKB-UniRule"/>
</dbReference>
<dbReference type="FunFam" id="3.40.50.790:FF:000001">
    <property type="entry name" value="50S ribosomal protein L1"/>
    <property type="match status" value="1"/>
</dbReference>
<comment type="function">
    <text evidence="10 11">Protein L1 is also a translational repressor protein, it controls the translation of the L11 operon by binding to its mRNA.</text>
</comment>
<dbReference type="HAMAP" id="MF_01318_B">
    <property type="entry name" value="Ribosomal_uL1_B"/>
    <property type="match status" value="1"/>
</dbReference>
<dbReference type="InterPro" id="IPR023673">
    <property type="entry name" value="Ribosomal_uL1_CS"/>
</dbReference>
<evidence type="ECO:0000256" key="2">
    <source>
        <dbReference type="ARBA" id="ARBA00022491"/>
    </source>
</evidence>
<comment type="function">
    <text evidence="11">Binds directly to 23S rRNA. The L1 stalk is quite mobile in the ribosome, and is involved in E site tRNA release.</text>
</comment>
<evidence type="ECO:0000313" key="14">
    <source>
        <dbReference type="Proteomes" id="UP000006811"/>
    </source>
</evidence>
<dbReference type="Gene3D" id="3.40.50.790">
    <property type="match status" value="1"/>
</dbReference>
<keyword evidence="4 11" id="KW-0699">rRNA-binding</keyword>
<keyword evidence="3 11" id="KW-0820">tRNA-binding</keyword>
<dbReference type="PROSITE" id="PS01199">
    <property type="entry name" value="RIBOSOMAL_L1"/>
    <property type="match status" value="1"/>
</dbReference>
<dbReference type="InterPro" id="IPR023674">
    <property type="entry name" value="Ribosomal_uL1-like"/>
</dbReference>
<proteinExistence type="inferred from homology"/>
<keyword evidence="6 11" id="KW-0694">RNA-binding</keyword>
<dbReference type="AlphaFoldDB" id="F7WYX1"/>
<keyword evidence="2 11" id="KW-0678">Repressor</keyword>
<dbReference type="PANTHER" id="PTHR36427">
    <property type="entry name" value="54S RIBOSOMAL PROTEIN L1, MITOCHONDRIAL"/>
    <property type="match status" value="1"/>
</dbReference>
<dbReference type="GO" id="GO:0006417">
    <property type="term" value="P:regulation of translation"/>
    <property type="evidence" value="ECO:0007669"/>
    <property type="project" value="UniProtKB-KW"/>
</dbReference>
<evidence type="ECO:0000256" key="6">
    <source>
        <dbReference type="ARBA" id="ARBA00022884"/>
    </source>
</evidence>
<dbReference type="CDD" id="cd00403">
    <property type="entry name" value="Ribosomal_L1"/>
    <property type="match status" value="1"/>
</dbReference>
<evidence type="ECO:0000256" key="12">
    <source>
        <dbReference type="RuleBase" id="RU000659"/>
    </source>
</evidence>
<comment type="similarity">
    <text evidence="1 11 12">Belongs to the universal ribosomal protein uL1 family.</text>
</comment>
<evidence type="ECO:0000256" key="9">
    <source>
        <dbReference type="ARBA" id="ARBA00035241"/>
    </source>
</evidence>
<dbReference type="Proteomes" id="UP000006811">
    <property type="component" value="Chromosome"/>
</dbReference>
<evidence type="ECO:0000256" key="4">
    <source>
        <dbReference type="ARBA" id="ARBA00022730"/>
    </source>
</evidence>
<dbReference type="NCBIfam" id="TIGR01169">
    <property type="entry name" value="rplA_bact"/>
    <property type="match status" value="1"/>
</dbReference>
<dbReference type="GO" id="GO:0000049">
    <property type="term" value="F:tRNA binding"/>
    <property type="evidence" value="ECO:0007669"/>
    <property type="project" value="UniProtKB-KW"/>
</dbReference>
<name>F7WYX1_9GAMM</name>
<dbReference type="HOGENOM" id="CLU_062853_0_0_6"/>
<evidence type="ECO:0000313" key="13">
    <source>
        <dbReference type="EMBL" id="AEH39621.1"/>
    </source>
</evidence>
<accession>F7WYX1</accession>
<evidence type="ECO:0000256" key="7">
    <source>
        <dbReference type="ARBA" id="ARBA00022980"/>
    </source>
</evidence>
<evidence type="ECO:0000256" key="10">
    <source>
        <dbReference type="ARBA" id="ARBA00059110"/>
    </source>
</evidence>
<dbReference type="eggNOG" id="COG0081">
    <property type="taxonomic scope" value="Bacteria"/>
</dbReference>